<name>A0ABP6WJ11_9ACTN</name>
<keyword evidence="1" id="KW-0378">Hydrolase</keyword>
<dbReference type="InterPro" id="IPR038718">
    <property type="entry name" value="SNF2-like_sf"/>
</dbReference>
<keyword evidence="8" id="KW-1185">Reference proteome</keyword>
<evidence type="ECO:0000256" key="2">
    <source>
        <dbReference type="PROSITE-ProRule" id="PRU00325"/>
    </source>
</evidence>
<dbReference type="InterPro" id="IPR014001">
    <property type="entry name" value="Helicase_ATP-bd"/>
</dbReference>
<keyword evidence="2" id="KW-0479">Metal-binding</keyword>
<dbReference type="CDD" id="cd18793">
    <property type="entry name" value="SF2_C_SNF"/>
    <property type="match status" value="1"/>
</dbReference>
<dbReference type="InterPro" id="IPR049730">
    <property type="entry name" value="SNF2/RAD54-like_C"/>
</dbReference>
<dbReference type="Pfam" id="PF00271">
    <property type="entry name" value="Helicase_C"/>
    <property type="match status" value="1"/>
</dbReference>
<evidence type="ECO:0000256" key="3">
    <source>
        <dbReference type="SAM" id="MobiDB-lite"/>
    </source>
</evidence>
<dbReference type="Proteomes" id="UP001500767">
    <property type="component" value="Unassembled WGS sequence"/>
</dbReference>
<keyword evidence="7" id="KW-0067">ATP-binding</keyword>
<gene>
    <name evidence="7" type="ORF">GCM10022197_02330</name>
</gene>
<dbReference type="GO" id="GO:0004386">
    <property type="term" value="F:helicase activity"/>
    <property type="evidence" value="ECO:0007669"/>
    <property type="project" value="UniProtKB-KW"/>
</dbReference>
<dbReference type="EMBL" id="BAAAYR010000001">
    <property type="protein sequence ID" value="GAA3550976.1"/>
    <property type="molecule type" value="Genomic_DNA"/>
</dbReference>
<dbReference type="PANTHER" id="PTHR10799">
    <property type="entry name" value="SNF2/RAD54 HELICASE FAMILY"/>
    <property type="match status" value="1"/>
</dbReference>
<reference evidence="8" key="1">
    <citation type="journal article" date="2019" name="Int. J. Syst. Evol. Microbiol.">
        <title>The Global Catalogue of Microorganisms (GCM) 10K type strain sequencing project: providing services to taxonomists for standard genome sequencing and annotation.</title>
        <authorList>
            <consortium name="The Broad Institute Genomics Platform"/>
            <consortium name="The Broad Institute Genome Sequencing Center for Infectious Disease"/>
            <person name="Wu L."/>
            <person name="Ma J."/>
        </authorList>
    </citation>
    <scope>NUCLEOTIDE SEQUENCE [LARGE SCALE GENOMIC DNA]</scope>
    <source>
        <strain evidence="8">JCM 16540</strain>
    </source>
</reference>
<dbReference type="InterPro" id="IPR007527">
    <property type="entry name" value="Znf_SWIM"/>
</dbReference>
<comment type="caution">
    <text evidence="7">The sequence shown here is derived from an EMBL/GenBank/DDBJ whole genome shotgun (WGS) entry which is preliminary data.</text>
</comment>
<evidence type="ECO:0000259" key="5">
    <source>
        <dbReference type="PROSITE" id="PS51192"/>
    </source>
</evidence>
<dbReference type="Gene3D" id="3.40.50.10810">
    <property type="entry name" value="Tandem AAA-ATPase domain"/>
    <property type="match status" value="1"/>
</dbReference>
<feature type="domain" description="SWIM-type" evidence="4">
    <location>
        <begin position="63"/>
        <end position="102"/>
    </location>
</feature>
<dbReference type="SMART" id="SM00487">
    <property type="entry name" value="DEXDc"/>
    <property type="match status" value="1"/>
</dbReference>
<dbReference type="PROSITE" id="PS51194">
    <property type="entry name" value="HELICASE_CTER"/>
    <property type="match status" value="1"/>
</dbReference>
<dbReference type="Pfam" id="PF00176">
    <property type="entry name" value="SNF2-rel_dom"/>
    <property type="match status" value="1"/>
</dbReference>
<dbReference type="InterPro" id="IPR027417">
    <property type="entry name" value="P-loop_NTPase"/>
</dbReference>
<evidence type="ECO:0000259" key="4">
    <source>
        <dbReference type="PROSITE" id="PS50966"/>
    </source>
</evidence>
<evidence type="ECO:0000313" key="7">
    <source>
        <dbReference type="EMBL" id="GAA3550976.1"/>
    </source>
</evidence>
<keyword evidence="2" id="KW-0863">Zinc-finger</keyword>
<feature type="region of interest" description="Disordered" evidence="3">
    <location>
        <begin position="595"/>
        <end position="615"/>
    </location>
</feature>
<keyword evidence="2" id="KW-0862">Zinc</keyword>
<organism evidence="7 8">
    <name type="scientific">Microlunatus spumicola</name>
    <dbReference type="NCBI Taxonomy" id="81499"/>
    <lineage>
        <taxon>Bacteria</taxon>
        <taxon>Bacillati</taxon>
        <taxon>Actinomycetota</taxon>
        <taxon>Actinomycetes</taxon>
        <taxon>Propionibacteriales</taxon>
        <taxon>Propionibacteriaceae</taxon>
        <taxon>Microlunatus</taxon>
    </lineage>
</organism>
<evidence type="ECO:0000313" key="8">
    <source>
        <dbReference type="Proteomes" id="UP001500767"/>
    </source>
</evidence>
<dbReference type="InterPro" id="IPR001650">
    <property type="entry name" value="Helicase_C-like"/>
</dbReference>
<evidence type="ECO:0000259" key="6">
    <source>
        <dbReference type="PROSITE" id="PS51194"/>
    </source>
</evidence>
<keyword evidence="7" id="KW-0547">Nucleotide-binding</keyword>
<sequence length="1147" mass="125744">MAPVVSAVGTADVAALLRDGTFDATTRQRGQAYVREDRVGPVQQDREGGSLFASAVVRGSQPYRTTLLLERTATDELLVRTGCTCPVGERCKHAYALAAVLAAGPAEDGGDGPRPDWRTVLDGVLDEAASQRRPTADPEVRLGVELVLPKARPATRWGPAEAPFRLWVRAVRRGRNGRWVRRGVEWSRIGTDPYDDGWGRTPQAPVGDPADLEMLADLKTALLGRRGYLATSSDAIDLHAAGPGVWRALERVVAAGLPLVGPEGVDVRLADAAALAVDVRRGDDAVEVGVGVTVGGVHHRAEDVALVGEPTHGVVLRERAAGGDRATKGLVLAPLTAAVPPTVRSWLDTGLDLRVGPEALTELVGEYLPVLAASVPVTSRDGSVDIPGPPTVTLRGDVTWSEDGRVELGWRWLYRRGDRAQQFPLEGHEGVRGWRDRKAEAALVDRLRWDEELDALLGLRLRGPGTLTARVRLRDVEAMRFAERDLPRLQAHPDLEVVTNGSPPEFREVTGVPQVQFHPRGAAMRHDRTDWLDLEVLVSVEDARLGTIWLGLPTVLKALATGRTTVMVRKGVFVDLDRPELDRLARLVQEARTFADRRAPRTPEPDEPEADEDGVVRLSREAHGLLADVQEIGATEGQLTEWAAASTALRRLVETDAPLPTEPLPLGLRATLRPYQHDGYQWLSFLRRQHLGGILADDMGLGKTVQTLAMIARAREERGPDEGSGLRRPFLVVVPSSVVATWRTEAERFTPDLRLVTVTGATARRGWSLEQALRPEGPDEQVDVVVTTYTLLRLEAADYAAVRWAGLVLDEAQAVKNHRSKTWAALRDVEADCRFAITGTPLENNLMELWSILSLTAPGMFPYAEAFRTTVAQPIEQHADPGALPALLRRIRPVVLRRTKELVAGELPPKQVQVVEVELGQQHRTLYDTHLARERQRLLKLLDDEEGVEKNRITILASLTRLRQLALDPVLIDPVHADVGSAKVDELLDRLEELAAEGHRALVFSQFTRFLGRVRERLDAAGIAYAYLDGRTRRREEVVDAFRRGSAPVFLISLKAGGVGLNLTEADYVFVLDPWWNPAVEAQAIDRTHRIGQTRPVMVYRLVAADTVEQKVVALSERKAELFASVLDGEVALGAPLTARDIAALVG</sequence>
<dbReference type="Gene3D" id="3.40.50.300">
    <property type="entry name" value="P-loop containing nucleotide triphosphate hydrolases"/>
    <property type="match status" value="1"/>
</dbReference>
<proteinExistence type="predicted"/>
<dbReference type="PROSITE" id="PS50966">
    <property type="entry name" value="ZF_SWIM"/>
    <property type="match status" value="1"/>
</dbReference>
<protein>
    <submittedName>
        <fullName evidence="7">DEAD/DEAH box helicase</fullName>
    </submittedName>
</protein>
<feature type="domain" description="Helicase C-terminal" evidence="6">
    <location>
        <begin position="983"/>
        <end position="1143"/>
    </location>
</feature>
<dbReference type="InterPro" id="IPR000330">
    <property type="entry name" value="SNF2_N"/>
</dbReference>
<feature type="compositionally biased region" description="Basic and acidic residues" evidence="3">
    <location>
        <begin position="595"/>
        <end position="604"/>
    </location>
</feature>
<feature type="domain" description="Helicase ATP-binding" evidence="5">
    <location>
        <begin position="684"/>
        <end position="859"/>
    </location>
</feature>
<dbReference type="SUPFAM" id="SSF52540">
    <property type="entry name" value="P-loop containing nucleoside triphosphate hydrolases"/>
    <property type="match status" value="2"/>
</dbReference>
<accession>A0ABP6WJ11</accession>
<dbReference type="SMART" id="SM00490">
    <property type="entry name" value="HELICc"/>
    <property type="match status" value="1"/>
</dbReference>
<dbReference type="PROSITE" id="PS51192">
    <property type="entry name" value="HELICASE_ATP_BIND_1"/>
    <property type="match status" value="1"/>
</dbReference>
<evidence type="ECO:0000256" key="1">
    <source>
        <dbReference type="ARBA" id="ARBA00022801"/>
    </source>
</evidence>
<keyword evidence="7" id="KW-0347">Helicase</keyword>